<evidence type="ECO:0008006" key="3">
    <source>
        <dbReference type="Google" id="ProtNLM"/>
    </source>
</evidence>
<sequence>MTPNQKNLVRRAHSEFRSFALPSKRPLDDRDLQAAQGRERLVEAWTDLATGTMAGFTQAGMQALADLASDLRSESRLGEKLVAKAALAKVLAAMAAKSWKERGDKELADDEIDKLSAEIRSWFSMQDRIRIHYVPCALSAWAVPSFDIGPVKFYAFGALSPALLGIAGGKDEQFSPIDELLIGPFREFARVRHAGTIAEVKVRGREKKRSALAAEIAVDVALAILQLVMPPKIFDRAARASARSAPVYHVRLSRDSNGFSPDIENEEPGRSLIPGGFELILKRDASTISACGRRLSSYLEGDGVLPQLDEAWCNATWWYHQALAEPFETVAIAKLETAIEVLLRAEKTSGSKQRILTGMKALLDIDCDEDLGDITAEQFATSIVTARSRVLHGTWPTLHTEPPNKNGASVNVADVQALTRALIIMYAHTVDRYLAAGKTDDKIEIMLKWQIDTANLGKESRQNSQL</sequence>
<organism evidence="1 2">
    <name type="scientific">Acetobacter aceti NBRC 14818</name>
    <dbReference type="NCBI Taxonomy" id="887700"/>
    <lineage>
        <taxon>Bacteria</taxon>
        <taxon>Pseudomonadati</taxon>
        <taxon>Pseudomonadota</taxon>
        <taxon>Alphaproteobacteria</taxon>
        <taxon>Acetobacterales</taxon>
        <taxon>Acetobacteraceae</taxon>
        <taxon>Acetobacter</taxon>
        <taxon>Acetobacter subgen. Acetobacter</taxon>
    </lineage>
</organism>
<protein>
    <recommendedName>
        <fullName evidence="3">Apea-like HEPN domain-containing protein</fullName>
    </recommendedName>
</protein>
<dbReference type="AlphaFoldDB" id="A0AB33IIG9"/>
<accession>A0AB33IIG9</accession>
<proteinExistence type="predicted"/>
<reference evidence="1 2" key="1">
    <citation type="journal article" date="2011" name="Microbiology">
        <title>Transcriptome response to different carbon sources in Acetobacter aceti.</title>
        <authorList>
            <person name="Sakurai K."/>
            <person name="Arai H."/>
            <person name="Ishii M."/>
            <person name="Igarashi Y."/>
        </authorList>
    </citation>
    <scope>NUCLEOTIDE SEQUENCE [LARGE SCALE GENOMIC DNA]</scope>
    <source>
        <strain evidence="1 2">NBRC 14818</strain>
    </source>
</reference>
<dbReference type="EMBL" id="AP023410">
    <property type="protein sequence ID" value="BCK76910.1"/>
    <property type="molecule type" value="Genomic_DNA"/>
</dbReference>
<evidence type="ECO:0000313" key="2">
    <source>
        <dbReference type="Proteomes" id="UP000516424"/>
    </source>
</evidence>
<evidence type="ECO:0000313" key="1">
    <source>
        <dbReference type="EMBL" id="BCK76910.1"/>
    </source>
</evidence>
<dbReference type="RefSeq" id="WP_010668369.1">
    <property type="nucleotide sequence ID" value="NZ_AP023410.1"/>
</dbReference>
<keyword evidence="2" id="KW-1185">Reference proteome</keyword>
<dbReference type="Proteomes" id="UP000516424">
    <property type="component" value="Chromosome"/>
</dbReference>
<name>A0AB33IIG9_ACEAC</name>
<gene>
    <name evidence="1" type="ORF">EMQ_2516</name>
</gene>